<gene>
    <name evidence="2" type="ORF">VNI00_010349</name>
</gene>
<sequence length="1396" mass="156808">MSTNGSTSGVWGKNRDPSGKEGQGIVFQPKEWKDIHLLPWSSPEYGLGDVERLISSLPEEFQAAMRRSFQDISKTYSKIGERRLSVLVGHEIERKTGGRHTAVQTLMSYIIADKLLSIPSLHVSGPSFPVRVERTRYNVQDTPLPGLEELSDWPKLLAERAVEFEELSRTENVKSSCQVGTFTRLLASMDTRQRKIRSQVALLNMEAAAFYLYALSQGFSDVPSDLKVLKMLVERQADVDQPLPKSYSPKKIRGPLHAAMAISPLMLLTGENLQTRPATHAVLMKTWYHLGNQRPLQLRMVEQALWRELIEIAIHGKTAEQGLMHFFAAFRNVRPIEGWSKESRLFFRRDTGTRLRELTPFPNYEEPTTLLEVEGAFIQSIADNIDDEEDGKSQEDEDIGTEADAGNGETQLSDANVVESDQVGNPSQCDADNDRIESNEQKIRENDLEVRDDETSREECSVPDVQADHSRESSPSGAETEDDSGESEVSQGDVPSGTDDDMHVDDENPKTIDENEEEGESELGGDGDGRRSVEDHLDSEEQPEEDISKKGNKKKKKTKEDSDRDDTAQEDQDENHEGTDDSAEGQEEKEDEVTLPPLADHTDRQVYTGPTYVIPSVSGHGNVVYTPRRYDPQDLEDFENLITAGASQCHQLSRPFKGTAAAASQSDAKTLLEEQFAPFIHVLVMQHASVGNITPSTLQSIFASRPLVIVNASHHLDQRSVSEIAESLGNLFSYRTVHDLTLVGVSEDADFVHRKGRLIDVVRELQRKDPRPLNVLALPGSGKGDWVRWGLSTDDVAYRHCIGMRGGRNIPRNLFPEELSWHLLATGDAFHTAHVDACGFATVITVDKGSKIIFILTPEDSTDWSVAASLEFFRGLCLNGSNSVGWKITPILLQPGDSIVMPPMTVHYVVSPEPAICHGGHFYSMSTLRRTCWALLHMVHRSESFTNTSHPCHRRMLATIMDYWWDVIVNESDWYVAKCLSGENITNFPNLFTFSGIMDFVYLFAILRFGSALWEERYRRPVQIPKIDIQAFAVAQQHAKEVLAWMGELSWSVYLVCKEGVRPDIRVPLKDIVHSVLAQQACTLLQQSRECKMPCYREVKNALKKEMGRDTGGLWATIEEADTATTVFSIGVFQHRPEHNESYQWAQESPKEGYHYAVLDVHENPVEPGSYDEESSGANKDARTHLHDESNIQDVSPTLGGRQHLKRKRNIKDDGTAIRKLPTAESQRTAVLSRCEPQPFAKFDNVAVASLATTSDHLNVLHAIDRIKDSSFTERSDHWGVDKQSQFIVSLFDNLPVPPLIFSASRDPKTGLTMRICIDGKERIRAILRFYLGEIPYEDPNTRTKFWYRNNTPEDEQPNETIAAVFFATSLPCIEYWNLIPEQEAILSSHMGVTAT</sequence>
<evidence type="ECO:0008006" key="4">
    <source>
        <dbReference type="Google" id="ProtNLM"/>
    </source>
</evidence>
<evidence type="ECO:0000313" key="3">
    <source>
        <dbReference type="Proteomes" id="UP001383192"/>
    </source>
</evidence>
<feature type="compositionally biased region" description="Basic and acidic residues" evidence="1">
    <location>
        <begin position="527"/>
        <end position="536"/>
    </location>
</feature>
<feature type="region of interest" description="Disordered" evidence="1">
    <location>
        <begin position="1"/>
        <end position="24"/>
    </location>
</feature>
<evidence type="ECO:0000313" key="2">
    <source>
        <dbReference type="EMBL" id="KAK7038957.1"/>
    </source>
</evidence>
<accession>A0AAW0CJF1</accession>
<reference evidence="2 3" key="1">
    <citation type="submission" date="2024-01" db="EMBL/GenBank/DDBJ databases">
        <title>A draft genome for a cacao thread blight-causing isolate of Paramarasmius palmivorus.</title>
        <authorList>
            <person name="Baruah I.K."/>
            <person name="Bukari Y."/>
            <person name="Amoako-Attah I."/>
            <person name="Meinhardt L.W."/>
            <person name="Bailey B.A."/>
            <person name="Cohen S.P."/>
        </authorList>
    </citation>
    <scope>NUCLEOTIDE SEQUENCE [LARGE SCALE GENOMIC DNA]</scope>
    <source>
        <strain evidence="2 3">GH-12</strain>
    </source>
</reference>
<dbReference type="SUPFAM" id="SSF51197">
    <property type="entry name" value="Clavaminate synthase-like"/>
    <property type="match status" value="1"/>
</dbReference>
<dbReference type="Proteomes" id="UP001383192">
    <property type="component" value="Unassembled WGS sequence"/>
</dbReference>
<evidence type="ECO:0000256" key="1">
    <source>
        <dbReference type="SAM" id="MobiDB-lite"/>
    </source>
</evidence>
<name>A0AAW0CJF1_9AGAR</name>
<feature type="compositionally biased region" description="Basic and acidic residues" evidence="1">
    <location>
        <begin position="1180"/>
        <end position="1190"/>
    </location>
</feature>
<feature type="compositionally biased region" description="Acidic residues" evidence="1">
    <location>
        <begin position="568"/>
        <end position="593"/>
    </location>
</feature>
<feature type="compositionally biased region" description="Acidic residues" evidence="1">
    <location>
        <begin position="385"/>
        <end position="401"/>
    </location>
</feature>
<feature type="region of interest" description="Disordered" evidence="1">
    <location>
        <begin position="385"/>
        <end position="603"/>
    </location>
</feature>
<feature type="compositionally biased region" description="Acidic residues" evidence="1">
    <location>
        <begin position="514"/>
        <end position="525"/>
    </location>
</feature>
<organism evidence="2 3">
    <name type="scientific">Paramarasmius palmivorus</name>
    <dbReference type="NCBI Taxonomy" id="297713"/>
    <lineage>
        <taxon>Eukaryota</taxon>
        <taxon>Fungi</taxon>
        <taxon>Dikarya</taxon>
        <taxon>Basidiomycota</taxon>
        <taxon>Agaricomycotina</taxon>
        <taxon>Agaricomycetes</taxon>
        <taxon>Agaricomycetidae</taxon>
        <taxon>Agaricales</taxon>
        <taxon>Marasmiineae</taxon>
        <taxon>Marasmiaceae</taxon>
        <taxon>Paramarasmius</taxon>
    </lineage>
</organism>
<dbReference type="Gene3D" id="2.60.120.650">
    <property type="entry name" value="Cupin"/>
    <property type="match status" value="1"/>
</dbReference>
<keyword evidence="3" id="KW-1185">Reference proteome</keyword>
<comment type="caution">
    <text evidence="2">The sequence shown here is derived from an EMBL/GenBank/DDBJ whole genome shotgun (WGS) entry which is preliminary data.</text>
</comment>
<feature type="region of interest" description="Disordered" evidence="1">
    <location>
        <begin position="1165"/>
        <end position="1207"/>
    </location>
</feature>
<protein>
    <recommendedName>
        <fullName evidence="4">JmjC domain-containing protein</fullName>
    </recommendedName>
</protein>
<feature type="compositionally biased region" description="Basic and acidic residues" evidence="1">
    <location>
        <begin position="432"/>
        <end position="472"/>
    </location>
</feature>
<feature type="compositionally biased region" description="Basic and acidic residues" evidence="1">
    <location>
        <begin position="558"/>
        <end position="567"/>
    </location>
</feature>
<proteinExistence type="predicted"/>
<dbReference type="EMBL" id="JAYKXP010000041">
    <property type="protein sequence ID" value="KAK7038957.1"/>
    <property type="molecule type" value="Genomic_DNA"/>
</dbReference>